<evidence type="ECO:0000313" key="1">
    <source>
        <dbReference type="EMBL" id="EFH61519.1"/>
    </source>
</evidence>
<evidence type="ECO:0000313" key="2">
    <source>
        <dbReference type="Proteomes" id="UP000008694"/>
    </source>
</evidence>
<protein>
    <submittedName>
        <fullName evidence="1">Uncharacterized protein</fullName>
    </submittedName>
</protein>
<organism evidence="2">
    <name type="scientific">Arabidopsis lyrata subsp. lyrata</name>
    <name type="common">Lyre-leaved rock-cress</name>
    <dbReference type="NCBI Taxonomy" id="81972"/>
    <lineage>
        <taxon>Eukaryota</taxon>
        <taxon>Viridiplantae</taxon>
        <taxon>Streptophyta</taxon>
        <taxon>Embryophyta</taxon>
        <taxon>Tracheophyta</taxon>
        <taxon>Spermatophyta</taxon>
        <taxon>Magnoliopsida</taxon>
        <taxon>eudicotyledons</taxon>
        <taxon>Gunneridae</taxon>
        <taxon>Pentapetalae</taxon>
        <taxon>rosids</taxon>
        <taxon>malvids</taxon>
        <taxon>Brassicales</taxon>
        <taxon>Brassicaceae</taxon>
        <taxon>Camelineae</taxon>
        <taxon>Arabidopsis</taxon>
    </lineage>
</organism>
<sequence>MSSVTSSKAQLATSLPLRKLLPPSLRHISGCFLTIPFFGTVGSKTLDHGLFWKIRPLGSGLPDKSAYLTIPSIVKQAFKASDPAT</sequence>
<dbReference type="STRING" id="81972.D7L8I6"/>
<accession>D7L8I6</accession>
<proteinExistence type="predicted"/>
<keyword evidence="2" id="KW-1185">Reference proteome</keyword>
<dbReference type="Proteomes" id="UP000008694">
    <property type="component" value="Unassembled WGS sequence"/>
</dbReference>
<name>D7L8I6_ARALL</name>
<gene>
    <name evidence="1" type="ORF">ARALYDRAFT_898216</name>
</gene>
<dbReference type="Gramene" id="scaffold_302186.1">
    <property type="protein sequence ID" value="scaffold_302186.1"/>
    <property type="gene ID" value="scaffold_302186.1"/>
</dbReference>
<reference evidence="2" key="1">
    <citation type="journal article" date="2011" name="Nat. Genet.">
        <title>The Arabidopsis lyrata genome sequence and the basis of rapid genome size change.</title>
        <authorList>
            <person name="Hu T.T."/>
            <person name="Pattyn P."/>
            <person name="Bakker E.G."/>
            <person name="Cao J."/>
            <person name="Cheng J.-F."/>
            <person name="Clark R.M."/>
            <person name="Fahlgren N."/>
            <person name="Fawcett J.A."/>
            <person name="Grimwood J."/>
            <person name="Gundlach H."/>
            <person name="Haberer G."/>
            <person name="Hollister J.D."/>
            <person name="Ossowski S."/>
            <person name="Ottilar R.P."/>
            <person name="Salamov A.A."/>
            <person name="Schneeberger K."/>
            <person name="Spannagl M."/>
            <person name="Wang X."/>
            <person name="Yang L."/>
            <person name="Nasrallah M.E."/>
            <person name="Bergelson J."/>
            <person name="Carrington J.C."/>
            <person name="Gaut B.S."/>
            <person name="Schmutz J."/>
            <person name="Mayer K.F.X."/>
            <person name="Van de Peer Y."/>
            <person name="Grigoriev I.V."/>
            <person name="Nordborg M."/>
            <person name="Weigel D."/>
            <person name="Guo Y.-L."/>
        </authorList>
    </citation>
    <scope>NUCLEOTIDE SEQUENCE [LARGE SCALE GENOMIC DNA]</scope>
    <source>
        <strain evidence="2">cv. MN47</strain>
    </source>
</reference>
<dbReference type="HOGENOM" id="CLU_2515702_0_0_1"/>
<dbReference type="EMBL" id="GL348715">
    <property type="protein sequence ID" value="EFH61519.1"/>
    <property type="molecule type" value="Genomic_DNA"/>
</dbReference>
<dbReference type="AlphaFoldDB" id="D7L8I6"/>